<accession>A0A2V3IJB7</accession>
<dbReference type="EMBL" id="NBIV01000175">
    <property type="protein sequence ID" value="PXF42149.1"/>
    <property type="molecule type" value="Genomic_DNA"/>
</dbReference>
<evidence type="ECO:0000313" key="2">
    <source>
        <dbReference type="Proteomes" id="UP000247409"/>
    </source>
</evidence>
<evidence type="ECO:0000313" key="1">
    <source>
        <dbReference type="EMBL" id="PXF42149.1"/>
    </source>
</evidence>
<reference evidence="1 2" key="1">
    <citation type="journal article" date="2018" name="Mol. Biol. Evol.">
        <title>Analysis of the draft genome of the red seaweed Gracilariopsis chorda provides insights into genome size evolution in Rhodophyta.</title>
        <authorList>
            <person name="Lee J."/>
            <person name="Yang E.C."/>
            <person name="Graf L."/>
            <person name="Yang J.H."/>
            <person name="Qiu H."/>
            <person name="Zel Zion U."/>
            <person name="Chan C.X."/>
            <person name="Stephens T.G."/>
            <person name="Weber A.P.M."/>
            <person name="Boo G.H."/>
            <person name="Boo S.M."/>
            <person name="Kim K.M."/>
            <person name="Shin Y."/>
            <person name="Jung M."/>
            <person name="Lee S.J."/>
            <person name="Yim H.S."/>
            <person name="Lee J.H."/>
            <person name="Bhattacharya D."/>
            <person name="Yoon H.S."/>
        </authorList>
    </citation>
    <scope>NUCLEOTIDE SEQUENCE [LARGE SCALE GENOMIC DNA]</scope>
    <source>
        <strain evidence="1 2">SKKU-2015</strain>
        <tissue evidence="1">Whole body</tissue>
    </source>
</reference>
<comment type="caution">
    <text evidence="1">The sequence shown here is derived from an EMBL/GenBank/DDBJ whole genome shotgun (WGS) entry which is preliminary data.</text>
</comment>
<protein>
    <submittedName>
        <fullName evidence="1">Uncharacterized protein</fullName>
    </submittedName>
</protein>
<proteinExistence type="predicted"/>
<sequence>MMELAKSFALLSETDRRNTVRKMLLAVTSRQHETNELLQGDTTSRKRSRNTYQDAYCTMRYCIRGKGVRRAVLSAIFQIHPRTVNRLGKMVVSSESFQLADGVAKTNCKEKLTVQSVVSLEFLKRYSELNAMLGPTGRDSADEDPIHW</sequence>
<dbReference type="AlphaFoldDB" id="A0A2V3IJB7"/>
<keyword evidence="2" id="KW-1185">Reference proteome</keyword>
<dbReference type="Proteomes" id="UP000247409">
    <property type="component" value="Unassembled WGS sequence"/>
</dbReference>
<gene>
    <name evidence="1" type="ORF">BWQ96_08127</name>
</gene>
<name>A0A2V3IJB7_9FLOR</name>
<organism evidence="1 2">
    <name type="scientific">Gracilariopsis chorda</name>
    <dbReference type="NCBI Taxonomy" id="448386"/>
    <lineage>
        <taxon>Eukaryota</taxon>
        <taxon>Rhodophyta</taxon>
        <taxon>Florideophyceae</taxon>
        <taxon>Rhodymeniophycidae</taxon>
        <taxon>Gracilariales</taxon>
        <taxon>Gracilariaceae</taxon>
        <taxon>Gracilariopsis</taxon>
    </lineage>
</organism>